<comment type="subcellular location">
    <subcellularLocation>
        <location evidence="8">Endoplasmic reticulum membrane</location>
        <topology evidence="8">Single-pass type I membrane protein</topology>
    </subcellularLocation>
    <text evidence="8">The ERMES/MDM complex localizes to a few discrete foci (around 10 per single cell), that represent mitochondria-endoplasmic reticulum junctions. These foci are often found next to mtDNA nucleoids.</text>
</comment>
<evidence type="ECO:0000256" key="9">
    <source>
        <dbReference type="SAM" id="MobiDB-lite"/>
    </source>
</evidence>
<keyword evidence="2 8" id="KW-0812">Transmembrane</keyword>
<evidence type="ECO:0000313" key="12">
    <source>
        <dbReference type="EMBL" id="VVT57258.1"/>
    </source>
</evidence>
<evidence type="ECO:0000256" key="2">
    <source>
        <dbReference type="ARBA" id="ARBA00022692"/>
    </source>
</evidence>
<evidence type="ECO:0000256" key="7">
    <source>
        <dbReference type="ARBA" id="ARBA00023136"/>
    </source>
</evidence>
<keyword evidence="7 8" id="KW-0472">Membrane</keyword>
<reference evidence="12 13" key="1">
    <citation type="submission" date="2019-09" db="EMBL/GenBank/DDBJ databases">
        <authorList>
            <person name="Brejova B."/>
        </authorList>
    </citation>
    <scope>NUCLEOTIDE SEQUENCE [LARGE SCALE GENOMIC DNA]</scope>
</reference>
<evidence type="ECO:0000256" key="1">
    <source>
        <dbReference type="ARBA" id="ARBA00022448"/>
    </source>
</evidence>
<feature type="compositionally biased region" description="Basic and acidic residues" evidence="9">
    <location>
        <begin position="496"/>
        <end position="505"/>
    </location>
</feature>
<dbReference type="HAMAP" id="MF_03103">
    <property type="entry name" value="Mmm1"/>
    <property type="match status" value="1"/>
</dbReference>
<dbReference type="GO" id="GO:0015914">
    <property type="term" value="P:phospholipid transport"/>
    <property type="evidence" value="ECO:0007669"/>
    <property type="project" value="TreeGrafter"/>
</dbReference>
<dbReference type="GO" id="GO:0032865">
    <property type="term" value="C:ERMES complex"/>
    <property type="evidence" value="ECO:0007669"/>
    <property type="project" value="UniProtKB-UniRule"/>
</dbReference>
<feature type="compositionally biased region" description="Basic and acidic residues" evidence="9">
    <location>
        <begin position="256"/>
        <end position="267"/>
    </location>
</feature>
<dbReference type="GO" id="GO:0005789">
    <property type="term" value="C:endoplasmic reticulum membrane"/>
    <property type="evidence" value="ECO:0007669"/>
    <property type="project" value="UniProtKB-SubCell"/>
</dbReference>
<feature type="transmembrane region" description="Helical" evidence="10">
    <location>
        <begin position="20"/>
        <end position="44"/>
    </location>
</feature>
<dbReference type="GO" id="GO:0008289">
    <property type="term" value="F:lipid binding"/>
    <property type="evidence" value="ECO:0007669"/>
    <property type="project" value="UniProtKB-KW"/>
</dbReference>
<feature type="region of interest" description="Disordered" evidence="9">
    <location>
        <begin position="214"/>
        <end position="267"/>
    </location>
</feature>
<feature type="topological domain" description="Lumenal" evidence="8">
    <location>
        <begin position="1"/>
        <end position="24"/>
    </location>
</feature>
<accession>A0A5E8C5W1</accession>
<feature type="compositionally biased region" description="Polar residues" evidence="9">
    <location>
        <begin position="462"/>
        <end position="493"/>
    </location>
</feature>
<feature type="domain" description="SMP-LTD" evidence="11">
    <location>
        <begin position="144"/>
        <end position="417"/>
    </location>
</feature>
<sequence length="531" mass="59467">MEISTYRIEQVAHTPYSFRGFFYGFIIGQISVLIIIAVFVRFFLFSAAQPPKKRVIKNQPTAPVLGVQFSSHIANSSPISSENTKATSSSQFPTLLFSRLNLPVSTSKNLTSNGKNQNEEIRNDPSAQISKLISSVMRDESKRTPESLDWFNVLLAQIINKYRNDARDKGRLVTWLNSVLNGERKPDVLDDIKITEINIGEDFPIFSNCKIHRRDNQGNSTTNSSSGSINNPATSHLASNSSKTTCSNGNTSLGDKPFKDNLHQDSDPLKGYKDAGDFVAEMDVDLSDTITLGIETRLMLSQPRWFNTVMPVSLTVSIVRFSARMIVRISRASNLESNERNSQKDMSENFQEQKNTKLVLCISFNPDFTLEVAVRSLLGARSRLQDMPRIGHIIEGLLLKWFTDHFVDPNHREIVLFRYNTEEVRTSESDHYENNISATDLLSENADVPEVPDNMDIPNGPRGTNYTNSSRDESLSPSGINENTNLSTKNPGISNDRVHIEKIDEQETSEPKFPLQVLLGSDGNNLQETGL</sequence>
<dbReference type="OrthoDB" id="5599157at2759"/>
<evidence type="ECO:0000256" key="8">
    <source>
        <dbReference type="HAMAP-Rule" id="MF_03103"/>
    </source>
</evidence>
<comment type="similarity">
    <text evidence="8">Belongs to the MMM1 family.</text>
</comment>
<dbReference type="PROSITE" id="PS51847">
    <property type="entry name" value="SMP"/>
    <property type="match status" value="1"/>
</dbReference>
<evidence type="ECO:0000313" key="13">
    <source>
        <dbReference type="Proteomes" id="UP000398389"/>
    </source>
</evidence>
<feature type="region of interest" description="Disordered" evidence="9">
    <location>
        <begin position="448"/>
        <end position="531"/>
    </location>
</feature>
<keyword evidence="3 8" id="KW-0256">Endoplasmic reticulum</keyword>
<gene>
    <name evidence="8" type="primary">MMM1</name>
    <name evidence="12" type="ORF">SAPINGB_P005614</name>
</gene>
<dbReference type="InterPro" id="IPR031468">
    <property type="entry name" value="SMP_LBD"/>
</dbReference>
<evidence type="ECO:0000256" key="3">
    <source>
        <dbReference type="ARBA" id="ARBA00022824"/>
    </source>
</evidence>
<evidence type="ECO:0000256" key="5">
    <source>
        <dbReference type="ARBA" id="ARBA00023055"/>
    </source>
</evidence>
<evidence type="ECO:0000259" key="11">
    <source>
        <dbReference type="PROSITE" id="PS51847"/>
    </source>
</evidence>
<evidence type="ECO:0000256" key="6">
    <source>
        <dbReference type="ARBA" id="ARBA00023121"/>
    </source>
</evidence>
<dbReference type="GO" id="GO:0045040">
    <property type="term" value="P:protein insertion into mitochondrial outer membrane"/>
    <property type="evidence" value="ECO:0007669"/>
    <property type="project" value="UniProtKB-UniRule"/>
</dbReference>
<dbReference type="InterPro" id="IPR027537">
    <property type="entry name" value="Mmm1"/>
</dbReference>
<name>A0A5E8C5W1_9ASCO</name>
<proteinExistence type="inferred from homology"/>
<dbReference type="PANTHER" id="PTHR13466">
    <property type="entry name" value="TEX2 PROTEIN-RELATED"/>
    <property type="match status" value="1"/>
</dbReference>
<dbReference type="CDD" id="cd21671">
    <property type="entry name" value="SMP_Mmm1"/>
    <property type="match status" value="1"/>
</dbReference>
<keyword evidence="6" id="KW-0446">Lipid-binding</keyword>
<keyword evidence="1" id="KW-0813">Transport</keyword>
<comment type="function">
    <text evidence="8">Component of the ERMES/MDM complex, which serves as a molecular tether to connect the endoplasmic reticulum (ER) and mitochondria. Components of this complex are involved in the control of mitochondrial shape and protein biogenesis, and function in nonvesicular lipid trafficking between the ER and mitochondria. The MDM12-MMM1 subcomplex functions in the major beta-barrel assembly pathway that is responsible for biogenesis of all outer membrane beta-barrel proteins, and acts in a late step after the SAM complex. The MDM10-MDM12-MMM1 subcomplex further acts in the TOM40-specific pathway after the action of the MDM12-MMM1 complex. Essential for establishing and maintaining the structure of mitochondria and maintenance of mtDNA nucleoids.</text>
</comment>
<dbReference type="Pfam" id="PF10296">
    <property type="entry name" value="MMM1"/>
    <property type="match status" value="2"/>
</dbReference>
<feature type="compositionally biased region" description="Low complexity" evidence="9">
    <location>
        <begin position="217"/>
        <end position="231"/>
    </location>
</feature>
<dbReference type="GO" id="GO:1990456">
    <property type="term" value="P:mitochondrion-endoplasmic reticulum membrane tethering"/>
    <property type="evidence" value="ECO:0007669"/>
    <property type="project" value="TreeGrafter"/>
</dbReference>
<feature type="compositionally biased region" description="Polar residues" evidence="9">
    <location>
        <begin position="232"/>
        <end position="253"/>
    </location>
</feature>
<feature type="topological domain" description="Cytoplasmic" evidence="8">
    <location>
        <begin position="46"/>
        <end position="531"/>
    </location>
</feature>
<keyword evidence="13" id="KW-1185">Reference proteome</keyword>
<keyword evidence="5" id="KW-0445">Lipid transport</keyword>
<dbReference type="PANTHER" id="PTHR13466:SF0">
    <property type="entry name" value="SMP-LTD DOMAIN-CONTAINING PROTEIN"/>
    <property type="match status" value="1"/>
</dbReference>
<organism evidence="12 13">
    <name type="scientific">Magnusiomyces paraingens</name>
    <dbReference type="NCBI Taxonomy" id="2606893"/>
    <lineage>
        <taxon>Eukaryota</taxon>
        <taxon>Fungi</taxon>
        <taxon>Dikarya</taxon>
        <taxon>Ascomycota</taxon>
        <taxon>Saccharomycotina</taxon>
        <taxon>Dipodascomycetes</taxon>
        <taxon>Dipodascales</taxon>
        <taxon>Dipodascaceae</taxon>
        <taxon>Magnusiomyces</taxon>
    </lineage>
</organism>
<dbReference type="InterPro" id="IPR019411">
    <property type="entry name" value="MMM1_dom"/>
</dbReference>
<comment type="subunit">
    <text evidence="8">Homodimer. Component of the ER-mitochondria encounter structure (ERMES) or MDM complex, composed of MMM1, MDM10, MDM12 and MDM34. A MMM1 homodimer associates with one molecule of MDM12 on each side in a pairwise head-to-tail manner, and the SMP-LTD domains of MMM1 and MDM12 generate a continuous hydrophobic tunnel for phospholipid trafficking.</text>
</comment>
<dbReference type="EMBL" id="CABVLU010000004">
    <property type="protein sequence ID" value="VVT57258.1"/>
    <property type="molecule type" value="Genomic_DNA"/>
</dbReference>
<protein>
    <recommendedName>
        <fullName evidence="8">Maintenance of mitochondrial morphology protein 1</fullName>
    </recommendedName>
</protein>
<dbReference type="AlphaFoldDB" id="A0A5E8C5W1"/>
<evidence type="ECO:0000256" key="10">
    <source>
        <dbReference type="SAM" id="Phobius"/>
    </source>
</evidence>
<dbReference type="Proteomes" id="UP000398389">
    <property type="component" value="Unassembled WGS sequence"/>
</dbReference>
<feature type="compositionally biased region" description="Polar residues" evidence="9">
    <location>
        <begin position="522"/>
        <end position="531"/>
    </location>
</feature>
<evidence type="ECO:0000256" key="4">
    <source>
        <dbReference type="ARBA" id="ARBA00022989"/>
    </source>
</evidence>
<keyword evidence="4 8" id="KW-1133">Transmembrane helix</keyword>